<evidence type="ECO:0000313" key="6">
    <source>
        <dbReference type="EMBL" id="TGK11510.1"/>
    </source>
</evidence>
<gene>
    <name evidence="6" type="ORF">EHO60_04180</name>
</gene>
<evidence type="ECO:0000256" key="1">
    <source>
        <dbReference type="ARBA" id="ARBA00022617"/>
    </source>
</evidence>
<evidence type="ECO:0000256" key="3">
    <source>
        <dbReference type="ARBA" id="ARBA00023004"/>
    </source>
</evidence>
<dbReference type="AlphaFoldDB" id="A0A4R9GFS8"/>
<keyword evidence="7" id="KW-1185">Reference proteome</keyword>
<proteinExistence type="predicted"/>
<dbReference type="Pfam" id="PF13442">
    <property type="entry name" value="Cytochrome_CBB3"/>
    <property type="match status" value="1"/>
</dbReference>
<dbReference type="EMBL" id="RQET01000004">
    <property type="protein sequence ID" value="TGK11510.1"/>
    <property type="molecule type" value="Genomic_DNA"/>
</dbReference>
<dbReference type="GO" id="GO:0009055">
    <property type="term" value="F:electron transfer activity"/>
    <property type="evidence" value="ECO:0007669"/>
    <property type="project" value="InterPro"/>
</dbReference>
<reference evidence="6" key="1">
    <citation type="journal article" date="2019" name="PLoS Negl. Trop. Dis.">
        <title>Revisiting the worldwide diversity of Leptospira species in the environment.</title>
        <authorList>
            <person name="Vincent A.T."/>
            <person name="Schiettekatte O."/>
            <person name="Bourhy P."/>
            <person name="Veyrier F.J."/>
            <person name="Picardeau M."/>
        </authorList>
    </citation>
    <scope>NUCLEOTIDE SEQUENCE [LARGE SCALE GENOMIC DNA]</scope>
    <source>
        <strain evidence="6">SSW15</strain>
    </source>
</reference>
<dbReference type="RefSeq" id="WP_135766916.1">
    <property type="nucleotide sequence ID" value="NZ_RQET01000004.1"/>
</dbReference>
<feature type="domain" description="Cytochrome c" evidence="5">
    <location>
        <begin position="31"/>
        <end position="125"/>
    </location>
</feature>
<protein>
    <submittedName>
        <fullName evidence="6">Cytochrome c</fullName>
    </submittedName>
</protein>
<evidence type="ECO:0000256" key="4">
    <source>
        <dbReference type="PROSITE-ProRule" id="PRU00433"/>
    </source>
</evidence>
<keyword evidence="2 4" id="KW-0479">Metal-binding</keyword>
<sequence length="126" mass="14161">MKFRISLFTLLFYAIFLSDCSSNPGKEGAPPRTTEELKVFADLYWRQKCAACHGLTGSPPSETNPAPRKFGSFGMKMGFFFGGDKMRAGIFRTVRDGKNQVMPAFGKDLSEEKIWALVEKIERLPN</sequence>
<dbReference type="PROSITE" id="PS51007">
    <property type="entry name" value="CYTC"/>
    <property type="match status" value="1"/>
</dbReference>
<accession>A0A4R9GFS8</accession>
<dbReference type="GO" id="GO:0020037">
    <property type="term" value="F:heme binding"/>
    <property type="evidence" value="ECO:0007669"/>
    <property type="project" value="InterPro"/>
</dbReference>
<dbReference type="SUPFAM" id="SSF46626">
    <property type="entry name" value="Cytochrome c"/>
    <property type="match status" value="1"/>
</dbReference>
<evidence type="ECO:0000313" key="7">
    <source>
        <dbReference type="Proteomes" id="UP000298458"/>
    </source>
</evidence>
<evidence type="ECO:0000259" key="5">
    <source>
        <dbReference type="PROSITE" id="PS51007"/>
    </source>
</evidence>
<evidence type="ECO:0000256" key="2">
    <source>
        <dbReference type="ARBA" id="ARBA00022723"/>
    </source>
</evidence>
<dbReference type="InterPro" id="IPR036909">
    <property type="entry name" value="Cyt_c-like_dom_sf"/>
</dbReference>
<dbReference type="OrthoDB" id="9811281at2"/>
<comment type="caution">
    <text evidence="6">The sequence shown here is derived from an EMBL/GenBank/DDBJ whole genome shotgun (WGS) entry which is preliminary data.</text>
</comment>
<dbReference type="InterPro" id="IPR009056">
    <property type="entry name" value="Cyt_c-like_dom"/>
</dbReference>
<dbReference type="Proteomes" id="UP000298458">
    <property type="component" value="Unassembled WGS sequence"/>
</dbReference>
<keyword evidence="1 4" id="KW-0349">Heme</keyword>
<dbReference type="GO" id="GO:0046872">
    <property type="term" value="F:metal ion binding"/>
    <property type="evidence" value="ECO:0007669"/>
    <property type="project" value="UniProtKB-KW"/>
</dbReference>
<name>A0A4R9GFS8_9LEPT</name>
<keyword evidence="3 4" id="KW-0408">Iron</keyword>
<dbReference type="Gene3D" id="1.10.760.10">
    <property type="entry name" value="Cytochrome c-like domain"/>
    <property type="match status" value="1"/>
</dbReference>
<organism evidence="6 7">
    <name type="scientific">Leptospira fletcheri</name>
    <dbReference type="NCBI Taxonomy" id="2484981"/>
    <lineage>
        <taxon>Bacteria</taxon>
        <taxon>Pseudomonadati</taxon>
        <taxon>Spirochaetota</taxon>
        <taxon>Spirochaetia</taxon>
        <taxon>Leptospirales</taxon>
        <taxon>Leptospiraceae</taxon>
        <taxon>Leptospira</taxon>
    </lineage>
</organism>